<dbReference type="OrthoDB" id="4070623at2"/>
<keyword evidence="2" id="KW-1185">Reference proteome</keyword>
<dbReference type="Proteomes" id="UP000460157">
    <property type="component" value="Unassembled WGS sequence"/>
</dbReference>
<dbReference type="EMBL" id="WRPM01000069">
    <property type="protein sequence ID" value="MVT26642.1"/>
    <property type="molecule type" value="Genomic_DNA"/>
</dbReference>
<accession>A0A7K1UJZ3</accession>
<comment type="caution">
    <text evidence="1">The sequence shown here is derived from an EMBL/GenBank/DDBJ whole genome shotgun (WGS) entry which is preliminary data.</text>
</comment>
<protein>
    <submittedName>
        <fullName evidence="1">Uncharacterized protein</fullName>
    </submittedName>
</protein>
<evidence type="ECO:0000313" key="2">
    <source>
        <dbReference type="Proteomes" id="UP000460157"/>
    </source>
</evidence>
<sequence length="49" mass="5633">MALIVYPHFSLQEVATTTAIFRWYGGDVKHRLSPEGLKQFHEAFADLLQ</sequence>
<dbReference type="RefSeq" id="WP_157323752.1">
    <property type="nucleotide sequence ID" value="NZ_BMFX01000017.1"/>
</dbReference>
<organism evidence="1 2">
    <name type="scientific">Nesterenkonia alkaliphila</name>
    <dbReference type="NCBI Taxonomy" id="1463631"/>
    <lineage>
        <taxon>Bacteria</taxon>
        <taxon>Bacillati</taxon>
        <taxon>Actinomycetota</taxon>
        <taxon>Actinomycetes</taxon>
        <taxon>Micrococcales</taxon>
        <taxon>Micrococcaceae</taxon>
        <taxon>Nesterenkonia</taxon>
    </lineage>
</organism>
<evidence type="ECO:0000313" key="1">
    <source>
        <dbReference type="EMBL" id="MVT26642.1"/>
    </source>
</evidence>
<dbReference type="AlphaFoldDB" id="A0A7K1UJZ3"/>
<reference evidence="1 2" key="1">
    <citation type="submission" date="2019-12" db="EMBL/GenBank/DDBJ databases">
        <title>Nesterenkonia muleiensis sp. nov., a novel actinobacterium isolated from sap of Populus euphratica.</title>
        <authorList>
            <person name="Wang R."/>
        </authorList>
    </citation>
    <scope>NUCLEOTIDE SEQUENCE [LARGE SCALE GENOMIC DNA]</scope>
    <source>
        <strain evidence="1 2">F10</strain>
    </source>
</reference>
<proteinExistence type="predicted"/>
<name>A0A7K1UJZ3_9MICC</name>
<gene>
    <name evidence="1" type="ORF">GNZ21_09780</name>
</gene>